<dbReference type="WBParaSite" id="GPUH_0000128701-mRNA-1">
    <property type="protein sequence ID" value="GPUH_0000128701-mRNA-1"/>
    <property type="gene ID" value="GPUH_0000128701"/>
</dbReference>
<name>A0A183CXU6_9BILA</name>
<protein>
    <submittedName>
        <fullName evidence="4">T2SSG domain-containing protein</fullName>
    </submittedName>
</protein>
<gene>
    <name evidence="2" type="ORF">GPUH_LOCUS1287</name>
</gene>
<dbReference type="EMBL" id="UYRT01001506">
    <property type="protein sequence ID" value="VDK29746.1"/>
    <property type="molecule type" value="Genomic_DNA"/>
</dbReference>
<reference evidence="2 3" key="2">
    <citation type="submission" date="2018-11" db="EMBL/GenBank/DDBJ databases">
        <authorList>
            <consortium name="Pathogen Informatics"/>
        </authorList>
    </citation>
    <scope>NUCLEOTIDE SEQUENCE [LARGE SCALE GENOMIC DNA]</scope>
</reference>
<evidence type="ECO:0000313" key="2">
    <source>
        <dbReference type="EMBL" id="VDK29746.1"/>
    </source>
</evidence>
<dbReference type="AlphaFoldDB" id="A0A183CXU6"/>
<feature type="signal peptide" evidence="1">
    <location>
        <begin position="1"/>
        <end position="20"/>
    </location>
</feature>
<proteinExistence type="predicted"/>
<dbReference type="Proteomes" id="UP000271098">
    <property type="component" value="Unassembled WGS sequence"/>
</dbReference>
<sequence length="102" mass="11451">MILTVALLYCLFGRISVVESDLSPLLSMQLMRRLGDEYVVPPSIYGVIDSAPNKRLAGKDRRGAIMGFDDLEMLRSLDGLQKPSLFNPIQDLEKLKNQEVLL</sequence>
<keyword evidence="1" id="KW-0732">Signal</keyword>
<evidence type="ECO:0000313" key="4">
    <source>
        <dbReference type="WBParaSite" id="GPUH_0000128701-mRNA-1"/>
    </source>
</evidence>
<reference evidence="4" key="1">
    <citation type="submission" date="2016-06" db="UniProtKB">
        <authorList>
            <consortium name="WormBaseParasite"/>
        </authorList>
    </citation>
    <scope>IDENTIFICATION</scope>
</reference>
<accession>A0A183CXU6</accession>
<evidence type="ECO:0000313" key="3">
    <source>
        <dbReference type="Proteomes" id="UP000271098"/>
    </source>
</evidence>
<feature type="chain" id="PRO_5043138454" evidence="1">
    <location>
        <begin position="21"/>
        <end position="102"/>
    </location>
</feature>
<evidence type="ECO:0000256" key="1">
    <source>
        <dbReference type="SAM" id="SignalP"/>
    </source>
</evidence>
<keyword evidence="3" id="KW-1185">Reference proteome</keyword>
<organism evidence="4">
    <name type="scientific">Gongylonema pulchrum</name>
    <dbReference type="NCBI Taxonomy" id="637853"/>
    <lineage>
        <taxon>Eukaryota</taxon>
        <taxon>Metazoa</taxon>
        <taxon>Ecdysozoa</taxon>
        <taxon>Nematoda</taxon>
        <taxon>Chromadorea</taxon>
        <taxon>Rhabditida</taxon>
        <taxon>Spirurina</taxon>
        <taxon>Spiruromorpha</taxon>
        <taxon>Spiruroidea</taxon>
        <taxon>Gongylonematidae</taxon>
        <taxon>Gongylonema</taxon>
    </lineage>
</organism>